<organism evidence="1 2">
    <name type="scientific">Eikenella corrodens ATCC 23834</name>
    <dbReference type="NCBI Taxonomy" id="546274"/>
    <lineage>
        <taxon>Bacteria</taxon>
        <taxon>Pseudomonadati</taxon>
        <taxon>Pseudomonadota</taxon>
        <taxon>Betaproteobacteria</taxon>
        <taxon>Neisseriales</taxon>
        <taxon>Neisseriaceae</taxon>
        <taxon>Eikenella</taxon>
    </lineage>
</organism>
<dbReference type="HOGENOM" id="CLU_3232960_0_0_4"/>
<sequence length="43" mass="5017">MKRHALSSGFLYAAIDMLSTETMPCYYWLQYFQVALAKHEEAT</sequence>
<protein>
    <submittedName>
        <fullName evidence="1">Uncharacterized protein</fullName>
    </submittedName>
</protein>
<gene>
    <name evidence="1" type="ORF">EIKCOROL_02402</name>
</gene>
<dbReference type="Proteomes" id="UP000005837">
    <property type="component" value="Unassembled WGS sequence"/>
</dbReference>
<proteinExistence type="predicted"/>
<dbReference type="EMBL" id="ACEA01000052">
    <property type="protein sequence ID" value="EEG22995.1"/>
    <property type="molecule type" value="Genomic_DNA"/>
</dbReference>
<name>C0DYD8_EIKCO</name>
<dbReference type="AlphaFoldDB" id="C0DYD8"/>
<reference evidence="1 2" key="1">
    <citation type="submission" date="2009-01" db="EMBL/GenBank/DDBJ databases">
        <authorList>
            <person name="Fulton L."/>
            <person name="Clifton S."/>
            <person name="Chinwalla A.T."/>
            <person name="Mitreva M."/>
            <person name="Sodergren E."/>
            <person name="Weinstock G."/>
            <person name="Clifton S."/>
            <person name="Dooling D.J."/>
            <person name="Fulton B."/>
            <person name="Minx P."/>
            <person name="Pepin K.H."/>
            <person name="Johnson M."/>
            <person name="Bhonagiri V."/>
            <person name="Nash W.E."/>
            <person name="Mardis E.R."/>
            <person name="Wilson R.K."/>
        </authorList>
    </citation>
    <scope>NUCLEOTIDE SEQUENCE [LARGE SCALE GENOMIC DNA]</scope>
    <source>
        <strain evidence="1 2">ATCC 23834</strain>
    </source>
</reference>
<comment type="caution">
    <text evidence="1">The sequence shown here is derived from an EMBL/GenBank/DDBJ whole genome shotgun (WGS) entry which is preliminary data.</text>
</comment>
<evidence type="ECO:0000313" key="1">
    <source>
        <dbReference type="EMBL" id="EEG22995.1"/>
    </source>
</evidence>
<evidence type="ECO:0000313" key="2">
    <source>
        <dbReference type="Proteomes" id="UP000005837"/>
    </source>
</evidence>
<accession>C0DYD8</accession>